<feature type="region of interest" description="Disordered" evidence="1">
    <location>
        <begin position="127"/>
        <end position="149"/>
    </location>
</feature>
<feature type="compositionally biased region" description="Low complexity" evidence="1">
    <location>
        <begin position="22"/>
        <end position="37"/>
    </location>
</feature>
<feature type="region of interest" description="Disordered" evidence="1">
    <location>
        <begin position="20"/>
        <end position="46"/>
    </location>
</feature>
<proteinExistence type="predicted"/>
<evidence type="ECO:0000256" key="1">
    <source>
        <dbReference type="SAM" id="MobiDB-lite"/>
    </source>
</evidence>
<feature type="compositionally biased region" description="Acidic residues" evidence="1">
    <location>
        <begin position="393"/>
        <end position="409"/>
    </location>
</feature>
<dbReference type="Proteomes" id="UP001063166">
    <property type="component" value="Unassembled WGS sequence"/>
</dbReference>
<accession>A0A9P3ULS9</accession>
<feature type="region of interest" description="Disordered" evidence="1">
    <location>
        <begin position="609"/>
        <end position="628"/>
    </location>
</feature>
<feature type="region of interest" description="Disordered" evidence="1">
    <location>
        <begin position="686"/>
        <end position="730"/>
    </location>
</feature>
<name>A0A9P3ULS9_LYOSH</name>
<feature type="region of interest" description="Disordered" evidence="1">
    <location>
        <begin position="650"/>
        <end position="671"/>
    </location>
</feature>
<feature type="compositionally biased region" description="Pro residues" evidence="1">
    <location>
        <begin position="76"/>
        <end position="85"/>
    </location>
</feature>
<protein>
    <submittedName>
        <fullName evidence="2">Uncharacterized protein</fullName>
    </submittedName>
</protein>
<comment type="caution">
    <text evidence="2">The sequence shown here is derived from an EMBL/GenBank/DDBJ whole genome shotgun (WGS) entry which is preliminary data.</text>
</comment>
<dbReference type="AlphaFoldDB" id="A0A9P3ULS9"/>
<dbReference type="OrthoDB" id="3256408at2759"/>
<feature type="region of interest" description="Disordered" evidence="1">
    <location>
        <begin position="165"/>
        <end position="185"/>
    </location>
</feature>
<feature type="region of interest" description="Disordered" evidence="1">
    <location>
        <begin position="335"/>
        <end position="482"/>
    </location>
</feature>
<feature type="region of interest" description="Disordered" evidence="1">
    <location>
        <begin position="59"/>
        <end position="90"/>
    </location>
</feature>
<reference evidence="2" key="1">
    <citation type="submission" date="2022-07" db="EMBL/GenBank/DDBJ databases">
        <title>The genome of Lyophyllum shimeji provides insight into the initial evolution of ectomycorrhizal fungal genome.</title>
        <authorList>
            <person name="Kobayashi Y."/>
            <person name="Shibata T."/>
            <person name="Hirakawa H."/>
            <person name="Shigenobu S."/>
            <person name="Nishiyama T."/>
            <person name="Yamada A."/>
            <person name="Hasebe M."/>
            <person name="Kawaguchi M."/>
        </authorList>
    </citation>
    <scope>NUCLEOTIDE SEQUENCE</scope>
    <source>
        <strain evidence="2">AT787</strain>
    </source>
</reference>
<organism evidence="2 3">
    <name type="scientific">Lyophyllum shimeji</name>
    <name type="common">Hon-shimeji</name>
    <name type="synonym">Tricholoma shimeji</name>
    <dbReference type="NCBI Taxonomy" id="47721"/>
    <lineage>
        <taxon>Eukaryota</taxon>
        <taxon>Fungi</taxon>
        <taxon>Dikarya</taxon>
        <taxon>Basidiomycota</taxon>
        <taxon>Agaricomycotina</taxon>
        <taxon>Agaricomycetes</taxon>
        <taxon>Agaricomycetidae</taxon>
        <taxon>Agaricales</taxon>
        <taxon>Tricholomatineae</taxon>
        <taxon>Lyophyllaceae</taxon>
        <taxon>Lyophyllum</taxon>
    </lineage>
</organism>
<gene>
    <name evidence="2" type="ORF">LshimejAT787_0212460</name>
</gene>
<sequence length="730" mass="79264">MARTASSGVTIDSMAYHYALNSSVPPSTPSPSSAAPSDLSGFDCNIGPSQSYEFHIIKQQHPGREQERDCGVPLIQFPPSPPPTNSDPKRHVPLPCVSANMDAESSESLPCLPAHMKHVALGLHAPLTPPPTLPTPTQALPPAESVSELSPIPKHDELELESSLIGLPSSSRSPGEDRTALFPLSPEWSTNGMSYSMPSPPSPPSPPFAYDSSLLPYRRNYSETFEYNAHPQDNHVDHGSRGDSADSPESPSQSRPILPPLDIRELSFYPKSAWSESPSSASDTDMDMEYDELELDLLHTPTSPPASPFLRNKLDFDLELESESESDDLMYDATYHQHSHSHPHPSPPLVHQIPFPHPKSNGLLPSLDIEIPSSPSSPSLRAFASLPTHASDSYDEDSFGSYDDDEEEPLPLHQHHLRASPPSPAPTLLSLPGADTDDDLLPADLASSPYPCPRGGAGADVDADVESTPTPCSPYGHHSSLLLMDDAPPRSPSPDLDPDAFDEHAVDEIDLIAGCMGSDPDVRRLVELRRKCAAAERAARAVEVALLEHGQGQGVQRRWEARRVRKRERERGREVGAMLRLKLFGEKGKEREKERLRGAVDMECVETEVDGEERQRRKRKKTAGKGEEKCAISSMEQLVAKMLLRRNDTSRSLVSPGRRPPIPCTGGKTHVSSPLVRHAALAALAGGDEDEHEHEEAGVSCTRTTSGGRGAISGLTEARHLQPPAATQSV</sequence>
<feature type="compositionally biased region" description="Low complexity" evidence="1">
    <location>
        <begin position="363"/>
        <end position="387"/>
    </location>
</feature>
<feature type="region of interest" description="Disordered" evidence="1">
    <location>
        <begin position="229"/>
        <end position="261"/>
    </location>
</feature>
<evidence type="ECO:0000313" key="3">
    <source>
        <dbReference type="Proteomes" id="UP001063166"/>
    </source>
</evidence>
<evidence type="ECO:0000313" key="2">
    <source>
        <dbReference type="EMBL" id="GLB35681.1"/>
    </source>
</evidence>
<keyword evidence="3" id="KW-1185">Reference proteome</keyword>
<dbReference type="EMBL" id="BRPK01000002">
    <property type="protein sequence ID" value="GLB35681.1"/>
    <property type="molecule type" value="Genomic_DNA"/>
</dbReference>
<feature type="compositionally biased region" description="Basic and acidic residues" evidence="1">
    <location>
        <begin position="232"/>
        <end position="244"/>
    </location>
</feature>